<dbReference type="GO" id="GO:0046872">
    <property type="term" value="F:metal ion binding"/>
    <property type="evidence" value="ECO:0007669"/>
    <property type="project" value="UniProtKB-KW"/>
</dbReference>
<keyword evidence="4" id="KW-1015">Disulfide bond</keyword>
<feature type="compositionally biased region" description="Polar residues" evidence="5">
    <location>
        <begin position="217"/>
        <end position="231"/>
    </location>
</feature>
<proteinExistence type="inferred from homology"/>
<name>A0A2T5K347_9RHOB</name>
<keyword evidence="3" id="KW-0479">Metal-binding</keyword>
<comment type="similarity">
    <text evidence="1">Belongs to the SCO1/2 family.</text>
</comment>
<evidence type="ECO:0000256" key="5">
    <source>
        <dbReference type="SAM" id="MobiDB-lite"/>
    </source>
</evidence>
<dbReference type="EMBL" id="QAOT01000012">
    <property type="protein sequence ID" value="PTR16758.1"/>
    <property type="molecule type" value="Genomic_DNA"/>
</dbReference>
<comment type="caution">
    <text evidence="6">The sequence shown here is derived from an EMBL/GenBank/DDBJ whole genome shotgun (WGS) entry which is preliminary data.</text>
</comment>
<dbReference type="OrthoDB" id="9790194at2"/>
<evidence type="ECO:0000256" key="3">
    <source>
        <dbReference type="PIRSR" id="PIRSR603782-1"/>
    </source>
</evidence>
<feature type="binding site" evidence="3">
    <location>
        <position position="83"/>
    </location>
    <ligand>
        <name>Cu cation</name>
        <dbReference type="ChEBI" id="CHEBI:23378"/>
    </ligand>
</feature>
<dbReference type="RefSeq" id="WP_108221321.1">
    <property type="nucleotide sequence ID" value="NZ_CP090021.1"/>
</dbReference>
<evidence type="ECO:0000256" key="2">
    <source>
        <dbReference type="ARBA" id="ARBA00023008"/>
    </source>
</evidence>
<dbReference type="SUPFAM" id="SSF52833">
    <property type="entry name" value="Thioredoxin-like"/>
    <property type="match status" value="1"/>
</dbReference>
<feature type="region of interest" description="Disordered" evidence="5">
    <location>
        <begin position="212"/>
        <end position="231"/>
    </location>
</feature>
<feature type="disulfide bond" description="Redox-active" evidence="4">
    <location>
        <begin position="79"/>
        <end position="83"/>
    </location>
</feature>
<dbReference type="Gene3D" id="3.40.30.10">
    <property type="entry name" value="Glutaredoxin"/>
    <property type="match status" value="1"/>
</dbReference>
<dbReference type="FunFam" id="3.40.30.10:FF:000013">
    <property type="entry name" value="Blast:Protein SCO1 homolog, mitochondrial"/>
    <property type="match status" value="1"/>
</dbReference>
<keyword evidence="7" id="KW-1185">Reference proteome</keyword>
<feature type="binding site" evidence="3">
    <location>
        <position position="79"/>
    </location>
    <ligand>
        <name>Cu cation</name>
        <dbReference type="ChEBI" id="CHEBI:23378"/>
    </ligand>
</feature>
<dbReference type="InterPro" id="IPR036249">
    <property type="entry name" value="Thioredoxin-like_sf"/>
</dbReference>
<dbReference type="CDD" id="cd02968">
    <property type="entry name" value="SCO"/>
    <property type="match status" value="1"/>
</dbReference>
<accession>A0A2T5K347</accession>
<feature type="binding site" evidence="3">
    <location>
        <position position="167"/>
    </location>
    <ligand>
        <name>Cu cation</name>
        <dbReference type="ChEBI" id="CHEBI:23378"/>
    </ligand>
</feature>
<evidence type="ECO:0000256" key="4">
    <source>
        <dbReference type="PIRSR" id="PIRSR603782-2"/>
    </source>
</evidence>
<protein>
    <submittedName>
        <fullName evidence="6">Protein SCO1/2</fullName>
    </submittedName>
</protein>
<evidence type="ECO:0000313" key="7">
    <source>
        <dbReference type="Proteomes" id="UP000244060"/>
    </source>
</evidence>
<sequence>MTKLYAGAAAVAVVALLAGSAAWVLLRQPEDRFAQCGANQVAGGAIGGAFTLVNQDGETVTDREVLAKPALVYFGYTFCPDVCPFDMARNAQAVDILTEWGIDVTPVFISVDPARDTPEQLKFFAEAIHPATVALTGSEEQVKAASQAYKTFFRVQEAEDEYYLIDHSTFTYFMLPGVGFVDFFKRDDTPEQIAERVSCFVNDSHVSTSFDARRQKSYQASRGTQMGDNHG</sequence>
<organism evidence="6 7">
    <name type="scientific">Cereibacter azotoformans</name>
    <dbReference type="NCBI Taxonomy" id="43057"/>
    <lineage>
        <taxon>Bacteria</taxon>
        <taxon>Pseudomonadati</taxon>
        <taxon>Pseudomonadota</taxon>
        <taxon>Alphaproteobacteria</taxon>
        <taxon>Rhodobacterales</taxon>
        <taxon>Paracoccaceae</taxon>
        <taxon>Cereibacter</taxon>
    </lineage>
</organism>
<dbReference type="AlphaFoldDB" id="A0A2T5K347"/>
<evidence type="ECO:0000256" key="1">
    <source>
        <dbReference type="ARBA" id="ARBA00010996"/>
    </source>
</evidence>
<dbReference type="Pfam" id="PF02630">
    <property type="entry name" value="SCO1-SenC"/>
    <property type="match status" value="1"/>
</dbReference>
<dbReference type="Proteomes" id="UP000244060">
    <property type="component" value="Unassembled WGS sequence"/>
</dbReference>
<dbReference type="PANTHER" id="PTHR12151">
    <property type="entry name" value="ELECTRON TRANSPORT PROTIN SCO1/SENC FAMILY MEMBER"/>
    <property type="match status" value="1"/>
</dbReference>
<reference evidence="6 7" key="1">
    <citation type="submission" date="2018-04" db="EMBL/GenBank/DDBJ databases">
        <title>Genomic Encyclopedia of Type Strains, Phase III (KMG-III): the genomes of soil and plant-associated and newly described type strains.</title>
        <authorList>
            <person name="Whitman W."/>
        </authorList>
    </citation>
    <scope>NUCLEOTIDE SEQUENCE [LARGE SCALE GENOMIC DNA]</scope>
    <source>
        <strain evidence="6 7">KA25</strain>
    </source>
</reference>
<dbReference type="PANTHER" id="PTHR12151:SF25">
    <property type="entry name" value="LINALOOL DEHYDRATASE_ISOMERASE DOMAIN-CONTAINING PROTEIN"/>
    <property type="match status" value="1"/>
</dbReference>
<keyword evidence="2 3" id="KW-0186">Copper</keyword>
<evidence type="ECO:0000313" key="6">
    <source>
        <dbReference type="EMBL" id="PTR16758.1"/>
    </source>
</evidence>
<dbReference type="InterPro" id="IPR003782">
    <property type="entry name" value="SCO1/SenC"/>
</dbReference>
<gene>
    <name evidence="6" type="ORF">C8J28_11255</name>
</gene>